<keyword evidence="1" id="KW-0732">Signal</keyword>
<dbReference type="EnsemblMetazoa" id="XM_022814522">
    <property type="protein sequence ID" value="XP_022670257"/>
    <property type="gene ID" value="LOC111254056"/>
</dbReference>
<feature type="chain" id="PRO_5029467851" evidence="1">
    <location>
        <begin position="25"/>
        <end position="146"/>
    </location>
</feature>
<dbReference type="Gene3D" id="3.10.450.10">
    <property type="match status" value="1"/>
</dbReference>
<reference evidence="2" key="1">
    <citation type="submission" date="2021-01" db="UniProtKB">
        <authorList>
            <consortium name="EnsemblMetazoa"/>
        </authorList>
    </citation>
    <scope>IDENTIFICATION</scope>
</reference>
<name>A0A7M7MJ92_VARDE</name>
<keyword evidence="3" id="KW-1185">Reference proteome</keyword>
<sequence length="146" mass="16453">MAFVIKAFVGAALVLAIVCDLTTAVNNSCIGDCDMDWEPRDVKDSEIRLAAEYAAHFYSQQNHQEFQDILVEVVNAYKKPCRFPMYNFTAVYGTSNCRVDDFESLDCTLVAEKNLHKCKSFMVVQPGRGSVLEEHSCVTIKQKNDK</sequence>
<proteinExistence type="predicted"/>
<evidence type="ECO:0000313" key="2">
    <source>
        <dbReference type="EnsemblMetazoa" id="XP_022670257"/>
    </source>
</evidence>
<evidence type="ECO:0000256" key="1">
    <source>
        <dbReference type="SAM" id="SignalP"/>
    </source>
</evidence>
<dbReference type="SUPFAM" id="SSF54403">
    <property type="entry name" value="Cystatin/monellin"/>
    <property type="match status" value="1"/>
</dbReference>
<evidence type="ECO:0000313" key="3">
    <source>
        <dbReference type="Proteomes" id="UP000594260"/>
    </source>
</evidence>
<dbReference type="OrthoDB" id="10367765at2759"/>
<protein>
    <submittedName>
        <fullName evidence="2">Uncharacterized protein</fullName>
    </submittedName>
</protein>
<dbReference type="Proteomes" id="UP000594260">
    <property type="component" value="Unplaced"/>
</dbReference>
<organism evidence="2 3">
    <name type="scientific">Varroa destructor</name>
    <name type="common">Honeybee mite</name>
    <dbReference type="NCBI Taxonomy" id="109461"/>
    <lineage>
        <taxon>Eukaryota</taxon>
        <taxon>Metazoa</taxon>
        <taxon>Ecdysozoa</taxon>
        <taxon>Arthropoda</taxon>
        <taxon>Chelicerata</taxon>
        <taxon>Arachnida</taxon>
        <taxon>Acari</taxon>
        <taxon>Parasitiformes</taxon>
        <taxon>Mesostigmata</taxon>
        <taxon>Gamasina</taxon>
        <taxon>Dermanyssoidea</taxon>
        <taxon>Varroidae</taxon>
        <taxon>Varroa</taxon>
    </lineage>
</organism>
<dbReference type="InterPro" id="IPR046350">
    <property type="entry name" value="Cystatin_sf"/>
</dbReference>
<dbReference type="AlphaFoldDB" id="A0A7M7MJ92"/>
<feature type="signal peptide" evidence="1">
    <location>
        <begin position="1"/>
        <end position="24"/>
    </location>
</feature>
<dbReference type="KEGG" id="vde:111254056"/>
<dbReference type="GeneID" id="111254056"/>
<accession>A0A7M7MJ92</accession>
<dbReference type="InParanoid" id="A0A7M7MJ92"/>
<dbReference type="RefSeq" id="XP_022670257.1">
    <property type="nucleotide sequence ID" value="XM_022814522.1"/>
</dbReference>